<protein>
    <submittedName>
        <fullName evidence="2">Voltage-dependent R-type calcium channel subunit alpha-1E</fullName>
    </submittedName>
</protein>
<evidence type="ECO:0000256" key="1">
    <source>
        <dbReference type="SAM" id="MobiDB-lite"/>
    </source>
</evidence>
<reference evidence="2 3" key="1">
    <citation type="submission" date="2019-03" db="EMBL/GenBank/DDBJ databases">
        <title>First draft genome of Liparis tanakae, snailfish: a comprehensive survey of snailfish specific genes.</title>
        <authorList>
            <person name="Kim W."/>
            <person name="Song I."/>
            <person name="Jeong J.-H."/>
            <person name="Kim D."/>
            <person name="Kim S."/>
            <person name="Ryu S."/>
            <person name="Song J.Y."/>
            <person name="Lee S.K."/>
        </authorList>
    </citation>
    <scope>NUCLEOTIDE SEQUENCE [LARGE SCALE GENOMIC DNA]</scope>
    <source>
        <tissue evidence="2">Muscle</tissue>
    </source>
</reference>
<accession>A0A4Z2JG75</accession>
<sequence>MARFGDDVPGLLSPGDGGSERNRNRDGTAMSTGGISPAFKQTKAQRARTMALYNPIPVRENCFTVNRSLFIFGEDNVVRKYAKKADDDTQMSFGVCAAAVQITRCLGQSAEHQRHCDSQGCSRDAAPLKLVDDPRSPSRSRAAQRRGDGFWCPYFFFWDRKVEELRWGVHEATAGVRSIRDALFPIRAKLKLTFQPLSQMSNSCDVTRTHKDEVAGYVT</sequence>
<proteinExistence type="predicted"/>
<gene>
    <name evidence="2" type="primary">CACNA1E_2</name>
    <name evidence="2" type="ORF">EYF80_000544</name>
</gene>
<dbReference type="Proteomes" id="UP000314294">
    <property type="component" value="Unassembled WGS sequence"/>
</dbReference>
<evidence type="ECO:0000313" key="2">
    <source>
        <dbReference type="EMBL" id="TNN89256.1"/>
    </source>
</evidence>
<dbReference type="EMBL" id="SRLO01000002">
    <property type="protein sequence ID" value="TNN89256.1"/>
    <property type="molecule type" value="Genomic_DNA"/>
</dbReference>
<dbReference type="AlphaFoldDB" id="A0A4Z2JG75"/>
<name>A0A4Z2JG75_9TELE</name>
<feature type="region of interest" description="Disordered" evidence="1">
    <location>
        <begin position="1"/>
        <end position="36"/>
    </location>
</feature>
<organism evidence="2 3">
    <name type="scientific">Liparis tanakae</name>
    <name type="common">Tanaka's snailfish</name>
    <dbReference type="NCBI Taxonomy" id="230148"/>
    <lineage>
        <taxon>Eukaryota</taxon>
        <taxon>Metazoa</taxon>
        <taxon>Chordata</taxon>
        <taxon>Craniata</taxon>
        <taxon>Vertebrata</taxon>
        <taxon>Euteleostomi</taxon>
        <taxon>Actinopterygii</taxon>
        <taxon>Neopterygii</taxon>
        <taxon>Teleostei</taxon>
        <taxon>Neoteleostei</taxon>
        <taxon>Acanthomorphata</taxon>
        <taxon>Eupercaria</taxon>
        <taxon>Perciformes</taxon>
        <taxon>Cottioidei</taxon>
        <taxon>Cottales</taxon>
        <taxon>Liparidae</taxon>
        <taxon>Liparis</taxon>
    </lineage>
</organism>
<evidence type="ECO:0000313" key="3">
    <source>
        <dbReference type="Proteomes" id="UP000314294"/>
    </source>
</evidence>
<comment type="caution">
    <text evidence="2">The sequence shown here is derived from an EMBL/GenBank/DDBJ whole genome shotgun (WGS) entry which is preliminary data.</text>
</comment>
<dbReference type="OrthoDB" id="431720at2759"/>
<keyword evidence="3" id="KW-1185">Reference proteome</keyword>